<dbReference type="AlphaFoldDB" id="A0A5K3FXF6"/>
<dbReference type="WBParaSite" id="MCU_012608-RA">
    <property type="protein sequence ID" value="MCU_012608-RA"/>
    <property type="gene ID" value="MCU_012608"/>
</dbReference>
<organism evidence="1">
    <name type="scientific">Mesocestoides corti</name>
    <name type="common">Flatworm</name>
    <dbReference type="NCBI Taxonomy" id="53468"/>
    <lineage>
        <taxon>Eukaryota</taxon>
        <taxon>Metazoa</taxon>
        <taxon>Spiralia</taxon>
        <taxon>Lophotrochozoa</taxon>
        <taxon>Platyhelminthes</taxon>
        <taxon>Cestoda</taxon>
        <taxon>Eucestoda</taxon>
        <taxon>Cyclophyllidea</taxon>
        <taxon>Mesocestoididae</taxon>
        <taxon>Mesocestoides</taxon>
    </lineage>
</organism>
<accession>A0A5K3FXF6</accession>
<reference evidence="1" key="1">
    <citation type="submission" date="2019-11" db="UniProtKB">
        <authorList>
            <consortium name="WormBaseParasite"/>
        </authorList>
    </citation>
    <scope>IDENTIFICATION</scope>
</reference>
<sequence>MLGFYNQANNQTSKVNASWRDGCKTVKICRLQEEKSNNFRRYYDASGVGLRDRRRLFRCQAAVSILPTQLSPRLALVFPSIVSTPDCLVLNSGKCSRQYQSVTVRRFHVHLEGSIRIR</sequence>
<protein>
    <submittedName>
        <fullName evidence="1">Ovule protein</fullName>
    </submittedName>
</protein>
<name>A0A5K3FXF6_MESCO</name>
<evidence type="ECO:0000313" key="1">
    <source>
        <dbReference type="WBParaSite" id="MCU_012608-RA"/>
    </source>
</evidence>
<proteinExistence type="predicted"/>